<dbReference type="InterPro" id="IPR006827">
    <property type="entry name" value="Lant_deHydtase_N"/>
</dbReference>
<dbReference type="InterPro" id="IPR023809">
    <property type="entry name" value="Thiopep_bacteriocin_synth_dom"/>
</dbReference>
<evidence type="ECO:0000259" key="1">
    <source>
        <dbReference type="Pfam" id="PF04738"/>
    </source>
</evidence>
<dbReference type="Proteomes" id="UP001246372">
    <property type="component" value="Unassembled WGS sequence"/>
</dbReference>
<dbReference type="RefSeq" id="WP_315650417.1">
    <property type="nucleotide sequence ID" value="NZ_JAVXZY010000004.1"/>
</dbReference>
<sequence length="1285" mass="144191">MHNTMQLETQHGEVLLHPRYVMRVAGEPAALLRQLETGATSQALNEQRELAASLRSRADQLCTSLERLISACEDKVLSRNALNLKRALFNLRHSKPELIEGLRQSLSGEQIDALHTFNADLARFAAMDQQIQQAYEQELAEGSKRLPKLWQQTNLQNAISYSNPDLFHDFQALTAADGKPLNAKARRKLEDTLAQYIARCSSKTSPLSSFTVLHVGRWQEGSDSWQLDYQSRLDKRVQLKGALLRQIMAPLLSSYKLSSQLFALCLNPSAQFKDGRLRFRTINQGNTASGRFWGTGEAIAELNVNGVITCIHHVFAQRGFEPMRSADLIVAIRALAPKLQADVLETFIAKLYELQLLLPDTQGYEQTDALDWAERLLQELPGEEGIQGRRVLGELRVALQDFCDANAPLRAELVTLVRDKVVELREALGATEHSAMSYPNFFENCYLKELEGALSPGLLQPFADDLGLLLKLSPVVSFTQQARCNMADFFLATHGAKGVCTDVLGFIDRFDEVYGLGSMSHVIDKSKLAPESEISSGYMRAKAAYENYLEPLLRSGEDVQLDPAILAEIADTLPAQVRQRGASQSYLGQLALNEGRPKFVLNQIFGGRGALMSRFMEVLSGKDLQEVRDYLQSSSESGLYAELPGVFGFNANHHPRMADHEVVIPPFAPNWEDSHKFDINTLRLVYDAKEHMVRFQTEDGRELDLWYQGFLMPVLLPRIQRVLALAYTEGINNFTLSTLMKRGMIDTQGVTRVPRISLGDVVLARRTAIMPLALQPDADLSAPDFFIAVQRWREQHQLPNEVFIRVVPVAAEAGGNGGSGGQSSINWNEFDFKDMKPFYVKLDSPRLVRLLQRMMKRNSFSLVLSEVLPALDDQHVRMAGEAHVAELQFEISTLPPRLSASQSQASWHAVRIAYFDDDRRALLLGPVQDCLDMLAQRYQLRDVMLMPHWKHGPHIDLVVHCEATLLEAQVLPALRAVLEPWLEAHPSTTELDPAAYEALSHKIALTELEPGPYLPLLQNNTVTLAPYQPSRALKLAEFARNKERFLSGSLDLTLRLLREKPADADAFMLTLLAMMGLAAQSYEAGGFSRGYVSFRSHAEYYFAAYDKGNTLRQRFDGLDHRLGARVDEVLSAVLAGRIADCGLPEAHRAVLDDWLTHIAQTAADNQRVVRNNYQVLLADETFERLAEEVSAETPTAYQDQMRQRQTSEIGRAFQQDEGLRVMNSPQFMAYRTTVNFFYFLLPILGVSPTQKFCLCHLLANSAERQLGISWREIMGLSRQADEVQA</sequence>
<dbReference type="Pfam" id="PF04738">
    <property type="entry name" value="Lant_dehydr_N"/>
    <property type="match status" value="1"/>
</dbReference>
<feature type="domain" description="Thiopeptide-type bacteriocin biosynthesis" evidence="2">
    <location>
        <begin position="907"/>
        <end position="1260"/>
    </location>
</feature>
<accession>A0ABU3PBB2</accession>
<comment type="caution">
    <text evidence="3">The sequence shown here is derived from an EMBL/GenBank/DDBJ whole genome shotgun (WGS) entry which is preliminary data.</text>
</comment>
<evidence type="ECO:0000313" key="3">
    <source>
        <dbReference type="EMBL" id="MDT8999852.1"/>
    </source>
</evidence>
<name>A0ABU3PBB2_9BURK</name>
<reference evidence="3" key="1">
    <citation type="submission" date="2023-09" db="EMBL/GenBank/DDBJ databases">
        <title>Paucibacter sp. APW11 Genome sequencing and assembly.</title>
        <authorList>
            <person name="Kim I."/>
        </authorList>
    </citation>
    <scope>NUCLEOTIDE SEQUENCE</scope>
    <source>
        <strain evidence="3">APW11</strain>
    </source>
</reference>
<keyword evidence="4" id="KW-1185">Reference proteome</keyword>
<organism evidence="3 4">
    <name type="scientific">Roseateles aquae</name>
    <dbReference type="NCBI Taxonomy" id="3077235"/>
    <lineage>
        <taxon>Bacteria</taxon>
        <taxon>Pseudomonadati</taxon>
        <taxon>Pseudomonadota</taxon>
        <taxon>Betaproteobacteria</taxon>
        <taxon>Burkholderiales</taxon>
        <taxon>Sphaerotilaceae</taxon>
        <taxon>Roseateles</taxon>
    </lineage>
</organism>
<evidence type="ECO:0000259" key="2">
    <source>
        <dbReference type="Pfam" id="PF14028"/>
    </source>
</evidence>
<proteinExistence type="predicted"/>
<dbReference type="Pfam" id="PF14028">
    <property type="entry name" value="Lant_dehydr_C"/>
    <property type="match status" value="1"/>
</dbReference>
<gene>
    <name evidence="3" type="ORF">RQP53_11285</name>
</gene>
<feature type="domain" description="Lantibiotic dehydratase N-terminal" evidence="1">
    <location>
        <begin position="152"/>
        <end position="804"/>
    </location>
</feature>
<protein>
    <submittedName>
        <fullName evidence="3">Lantibiotic dehydratase</fullName>
    </submittedName>
</protein>
<dbReference type="EMBL" id="JAVXZY010000004">
    <property type="protein sequence ID" value="MDT8999852.1"/>
    <property type="molecule type" value="Genomic_DNA"/>
</dbReference>
<evidence type="ECO:0000313" key="4">
    <source>
        <dbReference type="Proteomes" id="UP001246372"/>
    </source>
</evidence>